<proteinExistence type="predicted"/>
<sequence length="588" mass="60913">MLDPRIYRAAFVPVLFVLIIVAFSLENRPAPLRSDLVPAAFDGARAARMLTALSNEYPSRRPGSPGDQKLALRVAQELRAVLPKVAIRTRAVKDAKTVDGERDLVTVEATLPGSAPGAQVVLVAARDALAPRSSAALSGTAALIEIARVIALARPLRSVTFASVSGSTGGQAGIRQLAQQLQQPVDAIIVLGDLAGPVTTDQLVTGWASSAGAAPLVLSRTVATALRAETGLKAASPLARSELARFAWPVTIGQQGPPIADGIATVLLSASGELPPAGDAPVDSTQLQGFGRAALRSITALDQNPKISGASPSLDLVVTRKLLPPWAIRLLVAALLLPALLTAADGFARLRRERSPVARWIVWVLAAALPFALAAIFIRALGLFGALNATAPPAAPGSLPFTTAGIGAIVSALVIFALAFLVLRPVINRALTVSDSSPAPGAALAPPLIACLASAVVWAFNPYAAVLLILPANIWLLVGARELPLRRRWATFWILFSLLPILAVALVYLDQFSLSVPGLLWFIFLSLAGGTPPLLIAVGWCVACGAAAAALLHTARRAGAPDQAITVRGPVSYAGPGSLGGVDSARRR</sequence>
<dbReference type="EMBL" id="CAFBPX010000026">
    <property type="protein sequence ID" value="CAB5030276.1"/>
    <property type="molecule type" value="Genomic_DNA"/>
</dbReference>
<evidence type="ECO:0000256" key="1">
    <source>
        <dbReference type="SAM" id="Phobius"/>
    </source>
</evidence>
<keyword evidence="1" id="KW-0472">Membrane</keyword>
<dbReference type="AlphaFoldDB" id="A0A6J7RNJ8"/>
<feature type="transmembrane region" description="Helical" evidence="1">
    <location>
        <begin position="463"/>
        <end position="480"/>
    </location>
</feature>
<name>A0A6J7RNJ8_9ZZZZ</name>
<feature type="transmembrane region" description="Helical" evidence="1">
    <location>
        <begin position="521"/>
        <end position="552"/>
    </location>
</feature>
<reference evidence="3" key="1">
    <citation type="submission" date="2020-05" db="EMBL/GenBank/DDBJ databases">
        <authorList>
            <person name="Chiriac C."/>
            <person name="Salcher M."/>
            <person name="Ghai R."/>
            <person name="Kavagutti S V."/>
        </authorList>
    </citation>
    <scope>NUCLEOTIDE SEQUENCE</scope>
</reference>
<gene>
    <name evidence="2" type="ORF">UFOPK3522_00115</name>
    <name evidence="3" type="ORF">UFOPK4175_00249</name>
</gene>
<dbReference type="Gene3D" id="3.40.630.10">
    <property type="entry name" value="Zn peptidases"/>
    <property type="match status" value="1"/>
</dbReference>
<evidence type="ECO:0000313" key="2">
    <source>
        <dbReference type="EMBL" id="CAB4334985.1"/>
    </source>
</evidence>
<dbReference type="SUPFAM" id="SSF53187">
    <property type="entry name" value="Zn-dependent exopeptidases"/>
    <property type="match status" value="1"/>
</dbReference>
<keyword evidence="1" id="KW-1133">Transmembrane helix</keyword>
<evidence type="ECO:0000313" key="3">
    <source>
        <dbReference type="EMBL" id="CAB5030276.1"/>
    </source>
</evidence>
<feature type="transmembrane region" description="Helical" evidence="1">
    <location>
        <begin position="492"/>
        <end position="509"/>
    </location>
</feature>
<feature type="transmembrane region" description="Helical" evidence="1">
    <location>
        <begin position="439"/>
        <end position="457"/>
    </location>
</feature>
<feature type="transmembrane region" description="Helical" evidence="1">
    <location>
        <begin position="360"/>
        <end position="384"/>
    </location>
</feature>
<protein>
    <submittedName>
        <fullName evidence="3">Unannotated protein</fullName>
    </submittedName>
</protein>
<dbReference type="EMBL" id="CAESAO010000005">
    <property type="protein sequence ID" value="CAB4334985.1"/>
    <property type="molecule type" value="Genomic_DNA"/>
</dbReference>
<feature type="transmembrane region" description="Helical" evidence="1">
    <location>
        <begin position="326"/>
        <end position="348"/>
    </location>
</feature>
<feature type="transmembrane region" description="Helical" evidence="1">
    <location>
        <begin position="404"/>
        <end position="427"/>
    </location>
</feature>
<accession>A0A6J7RNJ8</accession>
<keyword evidence="1" id="KW-0812">Transmembrane</keyword>
<organism evidence="3">
    <name type="scientific">freshwater metagenome</name>
    <dbReference type="NCBI Taxonomy" id="449393"/>
    <lineage>
        <taxon>unclassified sequences</taxon>
        <taxon>metagenomes</taxon>
        <taxon>ecological metagenomes</taxon>
    </lineage>
</organism>